<dbReference type="InterPro" id="IPR034052">
    <property type="entry name" value="EDAR_N"/>
</dbReference>
<dbReference type="GO" id="GO:0019221">
    <property type="term" value="P:cytokine-mediated signaling pathway"/>
    <property type="evidence" value="ECO:0007669"/>
    <property type="project" value="UniProtKB-ARBA"/>
</dbReference>
<dbReference type="GO" id="GO:0008544">
    <property type="term" value="P:epidermis development"/>
    <property type="evidence" value="ECO:0007669"/>
    <property type="project" value="UniProtKB-ARBA"/>
</dbReference>
<keyword evidence="12" id="KW-0325">Glycoprotein</keyword>
<dbReference type="SUPFAM" id="SSF47986">
    <property type="entry name" value="DEATH domain"/>
    <property type="match status" value="1"/>
</dbReference>
<keyword evidence="10" id="KW-1015">Disulfide bond</keyword>
<feature type="domain" description="Tumor necrosis factor receptor superfamily member EDAR death" evidence="20">
    <location>
        <begin position="593"/>
        <end position="666"/>
    </location>
</feature>
<evidence type="ECO:0000256" key="18">
    <source>
        <dbReference type="SAM" id="MobiDB-lite"/>
    </source>
</evidence>
<evidence type="ECO:0000256" key="9">
    <source>
        <dbReference type="ARBA" id="ARBA00023136"/>
    </source>
</evidence>
<evidence type="ECO:0000256" key="4">
    <source>
        <dbReference type="ARBA" id="ARBA00022703"/>
    </source>
</evidence>
<dbReference type="PANTHER" id="PTHR12120">
    <property type="entry name" value="TNFR-CYS DOMAIN-CONTAINING PROTEIN"/>
    <property type="match status" value="1"/>
</dbReference>
<feature type="region of interest" description="Disordered" evidence="18">
    <location>
        <begin position="161"/>
        <end position="214"/>
    </location>
</feature>
<sequence length="688" mass="76683">MEEDQVVEQQDELEAMIAHMRTEALKRGKDWLRTKMGDRSEEHRDQETPAAAKLGRLRRSVPSAVQSSLKDKRAVPQVKNLKEELLTVTNLITLQDACAQLKEKRAAIIFVKVLSGKSLWSRCQASEPTSRGYNYKGASDSGCTLEVGSVRGAESWRFLAPDGPPGGTREFPEGARGFLPHSARERESITGDRGDSQRDPRQQPQLHSGPLWARGPRRCPLHQLVCWKRSKCQKDMAQEEEHRRIRVFRLLMISLVYSVHAEHSNCGENEYYNQTTGLCQSCPECEPGEEPNMTCGYGAKDDDYGCTPCPAGKYSRGGYQMCRRHKDCEGFYRATVLTHGNAEKDSECGPCLPGHYMLENRPRNSYMMVCYSCSLAPPNIKECMSASSVLSASVTTSSTTNTLPPLHHAQKAELPGQGHLANALIIAMSTIFIMAVAIVLIIMFYIVKAKPSSQACCTLQSVKTVEAQTNKPEEKKEAQENVIYTEKEEFEKHPETPVKTEKNENDASSENEQLLSRSIDSDEDAAFEKQLTADLCLLSLVHLAKEKNSTHSKLTVIQSRRKKILNLYANACGVAEGLSPTELPFDCLEKTSRMLSATYNTEKAVVKTWRHLAESFGLKRDEIGGMTDGLQLFDRISTAGYSIPDLLTRLVQIERLDAVESLCADILEWAQSTPPTPEPTLPSRCQSL</sequence>
<organism evidence="21 22">
    <name type="scientific">Pleurodeles waltl</name>
    <name type="common">Iberian ribbed newt</name>
    <dbReference type="NCBI Taxonomy" id="8319"/>
    <lineage>
        <taxon>Eukaryota</taxon>
        <taxon>Metazoa</taxon>
        <taxon>Chordata</taxon>
        <taxon>Craniata</taxon>
        <taxon>Vertebrata</taxon>
        <taxon>Euteleostomi</taxon>
        <taxon>Amphibia</taxon>
        <taxon>Batrachia</taxon>
        <taxon>Caudata</taxon>
        <taxon>Salamandroidea</taxon>
        <taxon>Salamandridae</taxon>
        <taxon>Pleurodelinae</taxon>
        <taxon>Pleurodeles</taxon>
    </lineage>
</organism>
<reference evidence="21" key="1">
    <citation type="journal article" date="2022" name="bioRxiv">
        <title>Sequencing and chromosome-scale assembly of the giantPleurodeles waltlgenome.</title>
        <authorList>
            <person name="Brown T."/>
            <person name="Elewa A."/>
            <person name="Iarovenko S."/>
            <person name="Subramanian E."/>
            <person name="Araus A.J."/>
            <person name="Petzold A."/>
            <person name="Susuki M."/>
            <person name="Suzuki K.-i.T."/>
            <person name="Hayashi T."/>
            <person name="Toyoda A."/>
            <person name="Oliveira C."/>
            <person name="Osipova E."/>
            <person name="Leigh N.D."/>
            <person name="Simon A."/>
            <person name="Yun M.H."/>
        </authorList>
    </citation>
    <scope>NUCLEOTIDE SEQUENCE</scope>
    <source>
        <strain evidence="21">20211129_DDA</strain>
        <tissue evidence="21">Liver</tissue>
    </source>
</reference>
<comment type="subunit">
    <text evidence="13">Binds to EDARADD. Associates with TRAF1, TRAF2, TRAF3 and NIK.</text>
</comment>
<keyword evidence="11" id="KW-0675">Receptor</keyword>
<evidence type="ECO:0000256" key="1">
    <source>
        <dbReference type="ARBA" id="ARBA00004479"/>
    </source>
</evidence>
<gene>
    <name evidence="21" type="ORF">NDU88_006295</name>
</gene>
<dbReference type="GO" id="GO:0030154">
    <property type="term" value="P:cell differentiation"/>
    <property type="evidence" value="ECO:0007669"/>
    <property type="project" value="UniProtKB-KW"/>
</dbReference>
<feature type="compositionally biased region" description="Basic and acidic residues" evidence="18">
    <location>
        <begin position="182"/>
        <end position="201"/>
    </location>
</feature>
<feature type="compositionally biased region" description="Polar residues" evidence="18">
    <location>
        <begin position="506"/>
        <end position="515"/>
    </location>
</feature>
<evidence type="ECO:0000256" key="11">
    <source>
        <dbReference type="ARBA" id="ARBA00023170"/>
    </source>
</evidence>
<dbReference type="GO" id="GO:0043123">
    <property type="term" value="P:positive regulation of canonical NF-kappaB signal transduction"/>
    <property type="evidence" value="ECO:0007669"/>
    <property type="project" value="InterPro"/>
</dbReference>
<dbReference type="InterPro" id="IPR011029">
    <property type="entry name" value="DEATH-like_dom_sf"/>
</dbReference>
<dbReference type="Pfam" id="PF24979">
    <property type="entry name" value="Death_EDAR"/>
    <property type="match status" value="1"/>
</dbReference>
<keyword evidence="7" id="KW-0221">Differentiation</keyword>
<feature type="region of interest" description="Disordered" evidence="18">
    <location>
        <begin position="467"/>
        <end position="515"/>
    </location>
</feature>
<evidence type="ECO:0000256" key="10">
    <source>
        <dbReference type="ARBA" id="ARBA00023157"/>
    </source>
</evidence>
<evidence type="ECO:0000313" key="22">
    <source>
        <dbReference type="Proteomes" id="UP001066276"/>
    </source>
</evidence>
<feature type="compositionally biased region" description="Basic and acidic residues" evidence="18">
    <location>
        <begin position="471"/>
        <end position="505"/>
    </location>
</feature>
<accession>A0AAV7NYX4</accession>
<dbReference type="Gene3D" id="2.10.50.10">
    <property type="entry name" value="Tumor Necrosis Factor Receptor, subunit A, domain 2"/>
    <property type="match status" value="1"/>
</dbReference>
<evidence type="ECO:0000259" key="20">
    <source>
        <dbReference type="Pfam" id="PF24979"/>
    </source>
</evidence>
<dbReference type="InterPro" id="IPR056762">
    <property type="entry name" value="Death_EDAR"/>
</dbReference>
<dbReference type="GO" id="GO:0006915">
    <property type="term" value="P:apoptotic process"/>
    <property type="evidence" value="ECO:0007669"/>
    <property type="project" value="UniProtKB-KW"/>
</dbReference>
<keyword evidence="6" id="KW-0677">Repeat</keyword>
<protein>
    <recommendedName>
        <fullName evidence="14">Tumor necrosis factor receptor superfamily member EDAR</fullName>
    </recommendedName>
    <alternativeName>
        <fullName evidence="17">Anhidrotic ectodysplasin receptor 1</fullName>
    </alternativeName>
    <alternativeName>
        <fullName evidence="16">Ectodermal dysplasia receptor</fullName>
    </alternativeName>
    <alternativeName>
        <fullName evidence="15">Ectodysplasin-A receptor</fullName>
    </alternativeName>
</protein>
<dbReference type="Gene3D" id="1.10.533.10">
    <property type="entry name" value="Death Domain, Fas"/>
    <property type="match status" value="1"/>
</dbReference>
<keyword evidence="3 19" id="KW-0812">Transmembrane</keyword>
<keyword evidence="8 19" id="KW-1133">Transmembrane helix</keyword>
<evidence type="ECO:0000256" key="17">
    <source>
        <dbReference type="ARBA" id="ARBA00081634"/>
    </source>
</evidence>
<dbReference type="Proteomes" id="UP001066276">
    <property type="component" value="Chromosome 8"/>
</dbReference>
<dbReference type="PANTHER" id="PTHR12120:SF9">
    <property type="entry name" value="TUMOR NECROSIS FACTOR RECEPTOR SUPERFAMILY MEMBER EDAR"/>
    <property type="match status" value="1"/>
</dbReference>
<dbReference type="GO" id="GO:0038023">
    <property type="term" value="F:signaling receptor activity"/>
    <property type="evidence" value="ECO:0007669"/>
    <property type="project" value="InterPro"/>
</dbReference>
<evidence type="ECO:0000256" key="16">
    <source>
        <dbReference type="ARBA" id="ARBA00079484"/>
    </source>
</evidence>
<evidence type="ECO:0000256" key="6">
    <source>
        <dbReference type="ARBA" id="ARBA00022737"/>
    </source>
</evidence>
<evidence type="ECO:0000256" key="8">
    <source>
        <dbReference type="ARBA" id="ARBA00022989"/>
    </source>
</evidence>
<feature type="transmembrane region" description="Helical" evidence="19">
    <location>
        <begin position="423"/>
        <end position="447"/>
    </location>
</feature>
<comment type="subcellular location">
    <subcellularLocation>
        <location evidence="1">Membrane</location>
        <topology evidence="1">Single-pass type I membrane protein</topology>
    </subcellularLocation>
</comment>
<dbReference type="GO" id="GO:0046330">
    <property type="term" value="P:positive regulation of JNK cascade"/>
    <property type="evidence" value="ECO:0007669"/>
    <property type="project" value="InterPro"/>
</dbReference>
<evidence type="ECO:0000256" key="5">
    <source>
        <dbReference type="ARBA" id="ARBA00022729"/>
    </source>
</evidence>
<evidence type="ECO:0000256" key="13">
    <source>
        <dbReference type="ARBA" id="ARBA00064998"/>
    </source>
</evidence>
<dbReference type="FunFam" id="1.10.533.10:FF:000006">
    <property type="entry name" value="Tumor necrosis factor receptor superfamily member EDAR"/>
    <property type="match status" value="1"/>
</dbReference>
<evidence type="ECO:0000256" key="12">
    <source>
        <dbReference type="ARBA" id="ARBA00023180"/>
    </source>
</evidence>
<keyword evidence="4" id="KW-0053">Apoptosis</keyword>
<keyword evidence="5" id="KW-0732">Signal</keyword>
<comment type="caution">
    <text evidence="21">The sequence shown here is derived from an EMBL/GenBank/DDBJ whole genome shotgun (WGS) entry which is preliminary data.</text>
</comment>
<dbReference type="AlphaFoldDB" id="A0AAV7NYX4"/>
<dbReference type="EMBL" id="JANPWB010000012">
    <property type="protein sequence ID" value="KAJ1118100.1"/>
    <property type="molecule type" value="Genomic_DNA"/>
</dbReference>
<evidence type="ECO:0000256" key="2">
    <source>
        <dbReference type="ARBA" id="ARBA00022473"/>
    </source>
</evidence>
<keyword evidence="9 19" id="KW-0472">Membrane</keyword>
<evidence type="ECO:0000313" key="21">
    <source>
        <dbReference type="EMBL" id="KAJ1118100.1"/>
    </source>
</evidence>
<dbReference type="GO" id="GO:0005886">
    <property type="term" value="C:plasma membrane"/>
    <property type="evidence" value="ECO:0007669"/>
    <property type="project" value="TreeGrafter"/>
</dbReference>
<keyword evidence="2" id="KW-0217">Developmental protein</keyword>
<proteinExistence type="predicted"/>
<evidence type="ECO:0000256" key="7">
    <source>
        <dbReference type="ARBA" id="ARBA00022782"/>
    </source>
</evidence>
<dbReference type="InterPro" id="IPR047526">
    <property type="entry name" value="TNR19/27/EDAR"/>
</dbReference>
<evidence type="ECO:0000256" key="14">
    <source>
        <dbReference type="ARBA" id="ARBA00073837"/>
    </source>
</evidence>
<keyword evidence="22" id="KW-1185">Reference proteome</keyword>
<evidence type="ECO:0000256" key="15">
    <source>
        <dbReference type="ARBA" id="ARBA00079423"/>
    </source>
</evidence>
<evidence type="ECO:0000256" key="3">
    <source>
        <dbReference type="ARBA" id="ARBA00022692"/>
    </source>
</evidence>
<evidence type="ECO:0000256" key="19">
    <source>
        <dbReference type="SAM" id="Phobius"/>
    </source>
</evidence>
<name>A0AAV7NYX4_PLEWA</name>
<dbReference type="CDD" id="cd13421">
    <property type="entry name" value="TNFRSF_EDAR"/>
    <property type="match status" value="1"/>
</dbReference>